<dbReference type="EnsemblBacteria" id="AAM72807">
    <property type="protein sequence ID" value="AAM72807"/>
    <property type="gene ID" value="CT1582"/>
</dbReference>
<keyword evidence="2" id="KW-1185">Reference proteome</keyword>
<dbReference type="KEGG" id="cte:CT1582"/>
<proteinExistence type="predicted"/>
<evidence type="ECO:0000313" key="2">
    <source>
        <dbReference type="Proteomes" id="UP000001007"/>
    </source>
</evidence>
<dbReference type="OrthoDB" id="2002196at2"/>
<dbReference type="EMBL" id="AE006470">
    <property type="protein sequence ID" value="AAM72807.1"/>
    <property type="molecule type" value="Genomic_DNA"/>
</dbReference>
<dbReference type="RefSeq" id="WP_010933246.1">
    <property type="nucleotide sequence ID" value="NC_002932.3"/>
</dbReference>
<protein>
    <submittedName>
        <fullName evidence="1">Uncharacterized protein</fullName>
    </submittedName>
</protein>
<dbReference type="Proteomes" id="UP000001007">
    <property type="component" value="Chromosome"/>
</dbReference>
<dbReference type="AlphaFoldDB" id="Q8KC44"/>
<sequence>MEKENKKEAARKKSLGELGELFAIKALVDKKFDRIRNLNDKLMNETFADIECEKEGKNYIISVKARNKYQKNGKVNTRYNLGSDVYTKAVMAEKKYDAIAHWIAIQFDKNSFSIYFGSLEELQGSKAIPVDKCEKGIIGEIWEHDKRHFFDFDYYTNQKK</sequence>
<reference evidence="1 2" key="1">
    <citation type="journal article" date="2002" name="Proc. Natl. Acad. Sci. U.S.A.">
        <title>The complete genome sequence of Chlorobium tepidum TLS, a photosynthetic, anaerobic, green-sulfur bacterium.</title>
        <authorList>
            <person name="Eisen J.A."/>
            <person name="Nelson K.E."/>
            <person name="Paulsen I.T."/>
            <person name="Heidelberg J.F."/>
            <person name="Wu M."/>
            <person name="Dodson R.J."/>
            <person name="Deboy R."/>
            <person name="Gwinn M.L."/>
            <person name="Nelson W.C."/>
            <person name="Haft D.H."/>
            <person name="Hickey E.K."/>
            <person name="Peterson J.D."/>
            <person name="Durkin A.S."/>
            <person name="Kolonay J.L."/>
            <person name="Yang F."/>
            <person name="Holt I."/>
            <person name="Umayam L.A."/>
            <person name="Mason T."/>
            <person name="Brenner M."/>
            <person name="Shea T.P."/>
            <person name="Parksey D."/>
            <person name="Nierman W.C."/>
            <person name="Feldblyum T.V."/>
            <person name="Hansen C.L."/>
            <person name="Craven M.B."/>
            <person name="Radune D."/>
            <person name="Vamathevan J."/>
            <person name="Khouri H."/>
            <person name="White O."/>
            <person name="Gruber T.M."/>
            <person name="Ketchum K.A."/>
            <person name="Venter J.C."/>
            <person name="Tettelin H."/>
            <person name="Bryant D.A."/>
            <person name="Fraser C.M."/>
        </authorList>
    </citation>
    <scope>NUCLEOTIDE SEQUENCE [LARGE SCALE GENOMIC DNA]</scope>
    <source>
        <strain evidence="2">ATCC 49652 / DSM 12025 / NBRC 103806 / TLS</strain>
    </source>
</reference>
<accession>Q8KC44</accession>
<evidence type="ECO:0000313" key="1">
    <source>
        <dbReference type="EMBL" id="AAM72807.1"/>
    </source>
</evidence>
<dbReference type="HOGENOM" id="CLU_1649111_0_0_10"/>
<name>Q8KC44_CHLTE</name>
<organism evidence="1 2">
    <name type="scientific">Chlorobaculum tepidum (strain ATCC 49652 / DSM 12025 / NBRC 103806 / TLS)</name>
    <name type="common">Chlorobium tepidum</name>
    <dbReference type="NCBI Taxonomy" id="194439"/>
    <lineage>
        <taxon>Bacteria</taxon>
        <taxon>Pseudomonadati</taxon>
        <taxon>Chlorobiota</taxon>
        <taxon>Chlorobiia</taxon>
        <taxon>Chlorobiales</taxon>
        <taxon>Chlorobiaceae</taxon>
        <taxon>Chlorobaculum</taxon>
    </lineage>
</organism>
<gene>
    <name evidence="1" type="ordered locus">CT1582</name>
</gene>